<evidence type="ECO:0000256" key="5">
    <source>
        <dbReference type="ARBA" id="ARBA00023136"/>
    </source>
</evidence>
<evidence type="ECO:0000256" key="3">
    <source>
        <dbReference type="ARBA" id="ARBA00022692"/>
    </source>
</evidence>
<dbReference type="Pfam" id="PF04138">
    <property type="entry name" value="GtrA_DPMS_TM"/>
    <property type="match status" value="1"/>
</dbReference>
<evidence type="ECO:0000259" key="7">
    <source>
        <dbReference type="Pfam" id="PF04138"/>
    </source>
</evidence>
<feature type="transmembrane region" description="Helical" evidence="6">
    <location>
        <begin position="118"/>
        <end position="140"/>
    </location>
</feature>
<proteinExistence type="inferred from homology"/>
<dbReference type="EMBL" id="JBHSFU010000007">
    <property type="protein sequence ID" value="MFC4558969.1"/>
    <property type="molecule type" value="Genomic_DNA"/>
</dbReference>
<organism evidence="8 9">
    <name type="scientific">Virgibacillus kekensis</name>
    <dbReference type="NCBI Taxonomy" id="202261"/>
    <lineage>
        <taxon>Bacteria</taxon>
        <taxon>Bacillati</taxon>
        <taxon>Bacillota</taxon>
        <taxon>Bacilli</taxon>
        <taxon>Bacillales</taxon>
        <taxon>Bacillaceae</taxon>
        <taxon>Virgibacillus</taxon>
    </lineage>
</organism>
<dbReference type="InterPro" id="IPR007267">
    <property type="entry name" value="GtrA_DPMS_TM"/>
</dbReference>
<feature type="transmembrane region" description="Helical" evidence="6">
    <location>
        <begin position="84"/>
        <end position="106"/>
    </location>
</feature>
<feature type="domain" description="GtrA/DPMS transmembrane" evidence="7">
    <location>
        <begin position="15"/>
        <end position="101"/>
    </location>
</feature>
<dbReference type="Proteomes" id="UP001595989">
    <property type="component" value="Unassembled WGS sequence"/>
</dbReference>
<comment type="caution">
    <text evidence="8">The sequence shown here is derived from an EMBL/GenBank/DDBJ whole genome shotgun (WGS) entry which is preliminary data.</text>
</comment>
<keyword evidence="3 6" id="KW-0812">Transmembrane</keyword>
<dbReference type="RefSeq" id="WP_390296358.1">
    <property type="nucleotide sequence ID" value="NZ_JBHSFU010000007.1"/>
</dbReference>
<dbReference type="PANTHER" id="PTHR38459:SF1">
    <property type="entry name" value="PROPHAGE BACTOPRENOL-LINKED GLUCOSE TRANSLOCASE HOMOLOG"/>
    <property type="match status" value="1"/>
</dbReference>
<keyword evidence="4 6" id="KW-1133">Transmembrane helix</keyword>
<keyword evidence="9" id="KW-1185">Reference proteome</keyword>
<reference evidence="9" key="1">
    <citation type="journal article" date="2019" name="Int. J. Syst. Evol. Microbiol.">
        <title>The Global Catalogue of Microorganisms (GCM) 10K type strain sequencing project: providing services to taxonomists for standard genome sequencing and annotation.</title>
        <authorList>
            <consortium name="The Broad Institute Genomics Platform"/>
            <consortium name="The Broad Institute Genome Sequencing Center for Infectious Disease"/>
            <person name="Wu L."/>
            <person name="Ma J."/>
        </authorList>
    </citation>
    <scope>NUCLEOTIDE SEQUENCE [LARGE SCALE GENOMIC DNA]</scope>
    <source>
        <strain evidence="9">CGMCC 4.7426</strain>
    </source>
</reference>
<evidence type="ECO:0000313" key="9">
    <source>
        <dbReference type="Proteomes" id="UP001595989"/>
    </source>
</evidence>
<sequence>MGNQKTKKNPFEFLQFSVIGAANAGIDIGTLNLLLLLFPTEDKVLLAVFNTIAYSLAVANSYYWNAKITFKRKAVGNNRQRFIFFIQALISLGINNLVFIGSTALMENLGVARWLRYNIAKGLAMLLSFLASFFMIKYAVFKKRKTHKMK</sequence>
<evidence type="ECO:0000256" key="1">
    <source>
        <dbReference type="ARBA" id="ARBA00004141"/>
    </source>
</evidence>
<evidence type="ECO:0000256" key="4">
    <source>
        <dbReference type="ARBA" id="ARBA00022989"/>
    </source>
</evidence>
<comment type="similarity">
    <text evidence="2">Belongs to the GtrA family.</text>
</comment>
<name>A0ABV9DKW5_9BACI</name>
<dbReference type="PANTHER" id="PTHR38459">
    <property type="entry name" value="PROPHAGE BACTOPRENOL-LINKED GLUCOSE TRANSLOCASE HOMOLOG"/>
    <property type="match status" value="1"/>
</dbReference>
<keyword evidence="5 6" id="KW-0472">Membrane</keyword>
<comment type="subcellular location">
    <subcellularLocation>
        <location evidence="1">Membrane</location>
        <topology evidence="1">Multi-pass membrane protein</topology>
    </subcellularLocation>
</comment>
<evidence type="ECO:0000256" key="6">
    <source>
        <dbReference type="SAM" id="Phobius"/>
    </source>
</evidence>
<feature type="transmembrane region" description="Helical" evidence="6">
    <location>
        <begin position="44"/>
        <end position="63"/>
    </location>
</feature>
<evidence type="ECO:0000313" key="8">
    <source>
        <dbReference type="EMBL" id="MFC4558969.1"/>
    </source>
</evidence>
<accession>A0ABV9DKW5</accession>
<feature type="transmembrane region" description="Helical" evidence="6">
    <location>
        <begin position="12"/>
        <end position="38"/>
    </location>
</feature>
<evidence type="ECO:0000256" key="2">
    <source>
        <dbReference type="ARBA" id="ARBA00009399"/>
    </source>
</evidence>
<dbReference type="InterPro" id="IPR051401">
    <property type="entry name" value="GtrA_CellWall_Glycosyl"/>
</dbReference>
<protein>
    <submittedName>
        <fullName evidence="8">GtrA family protein</fullName>
    </submittedName>
</protein>
<gene>
    <name evidence="8" type="ORF">ACFO3D_12275</name>
</gene>